<proteinExistence type="predicted"/>
<protein>
    <recommendedName>
        <fullName evidence="4">FG-GAP repeat-containing protein</fullName>
    </recommendedName>
</protein>
<evidence type="ECO:0000313" key="2">
    <source>
        <dbReference type="EMBL" id="MDU0338303.1"/>
    </source>
</evidence>
<accession>A0ABU3S0I7</accession>
<dbReference type="EMBL" id="JAWDID010000001">
    <property type="protein sequence ID" value="MDU0338303.1"/>
    <property type="molecule type" value="Genomic_DNA"/>
</dbReference>
<dbReference type="Proteomes" id="UP001254257">
    <property type="component" value="Unassembled WGS sequence"/>
</dbReference>
<evidence type="ECO:0008006" key="4">
    <source>
        <dbReference type="Google" id="ProtNLM"/>
    </source>
</evidence>
<evidence type="ECO:0000313" key="3">
    <source>
        <dbReference type="Proteomes" id="UP001254257"/>
    </source>
</evidence>
<dbReference type="RefSeq" id="WP_316016257.1">
    <property type="nucleotide sequence ID" value="NZ_JAWDID010000001.1"/>
</dbReference>
<comment type="caution">
    <text evidence="2">The sequence shown here is derived from an EMBL/GenBank/DDBJ whole genome shotgun (WGS) entry which is preliminary data.</text>
</comment>
<keyword evidence="3" id="KW-1185">Reference proteome</keyword>
<reference evidence="2 3" key="1">
    <citation type="submission" date="2023-09" db="EMBL/GenBank/DDBJ databases">
        <title>Whole genome shotgun sequencing (WGS) of Bosea sp. ZW T0_25, isolated from stored onions (Allium cepa).</title>
        <authorList>
            <person name="Stoll D.A."/>
            <person name="Huch M."/>
        </authorList>
    </citation>
    <scope>NUCLEOTIDE SEQUENCE [LARGE SCALE GENOMIC DNA]</scope>
    <source>
        <strain evidence="2 3">ZW T0_25</strain>
    </source>
</reference>
<feature type="chain" id="PRO_5045843569" description="FG-GAP repeat-containing protein" evidence="1">
    <location>
        <begin position="23"/>
        <end position="158"/>
    </location>
</feature>
<gene>
    <name evidence="2" type="ORF">RKE40_00330</name>
</gene>
<feature type="signal peptide" evidence="1">
    <location>
        <begin position="1"/>
        <end position="22"/>
    </location>
</feature>
<organism evidence="2 3">
    <name type="scientific">Bosea rubneri</name>
    <dbReference type="NCBI Taxonomy" id="3075434"/>
    <lineage>
        <taxon>Bacteria</taxon>
        <taxon>Pseudomonadati</taxon>
        <taxon>Pseudomonadota</taxon>
        <taxon>Alphaproteobacteria</taxon>
        <taxon>Hyphomicrobiales</taxon>
        <taxon>Boseaceae</taxon>
        <taxon>Bosea</taxon>
    </lineage>
</organism>
<name>A0ABU3S0I7_9HYPH</name>
<evidence type="ECO:0000256" key="1">
    <source>
        <dbReference type="SAM" id="SignalP"/>
    </source>
</evidence>
<keyword evidence="1" id="KW-0732">Signal</keyword>
<sequence length="158" mass="16992">MLLRFVVLSLAAMLLAGGGALAQRAEVPAEVAAVREELRQQCDGKASFKQRFQSVADLNGDGLPDYLLDYGAVVCGEGNKVNRFCGSGGCTLDIFMSGAGGYRQVYGDNVRAWSIKQARGKPVLELSLHGGYCDLAGYQPCHKRLSWDGDDFVEVAAR</sequence>